<dbReference type="OrthoDB" id="3173333at2"/>
<evidence type="ECO:0000313" key="5">
    <source>
        <dbReference type="Proteomes" id="UP000321805"/>
    </source>
</evidence>
<dbReference type="Pfam" id="PF13420">
    <property type="entry name" value="Acetyltransf_4"/>
    <property type="match status" value="1"/>
</dbReference>
<dbReference type="PANTHER" id="PTHR43072">
    <property type="entry name" value="N-ACETYLTRANSFERASE"/>
    <property type="match status" value="1"/>
</dbReference>
<evidence type="ECO:0000256" key="1">
    <source>
        <dbReference type="ARBA" id="ARBA00022679"/>
    </source>
</evidence>
<keyword evidence="1 4" id="KW-0808">Transferase</keyword>
<dbReference type="PANTHER" id="PTHR43072:SF23">
    <property type="entry name" value="UPF0039 PROTEIN C11D3.02C"/>
    <property type="match status" value="1"/>
</dbReference>
<name>A0A5B8UCI6_9ACTN</name>
<evidence type="ECO:0000256" key="2">
    <source>
        <dbReference type="ARBA" id="ARBA00023315"/>
    </source>
</evidence>
<dbReference type="NCBIfam" id="NF040503">
    <property type="entry name" value="resist_ArsN1a"/>
    <property type="match status" value="1"/>
</dbReference>
<dbReference type="GO" id="GO:0016747">
    <property type="term" value="F:acyltransferase activity, transferring groups other than amino-acyl groups"/>
    <property type="evidence" value="ECO:0007669"/>
    <property type="project" value="InterPro"/>
</dbReference>
<feature type="domain" description="N-acetyltransferase" evidence="3">
    <location>
        <begin position="1"/>
        <end position="150"/>
    </location>
</feature>
<keyword evidence="5" id="KW-1185">Reference proteome</keyword>
<protein>
    <submittedName>
        <fullName evidence="4">N-acetyltransferase</fullName>
    </submittedName>
</protein>
<organism evidence="4 5">
    <name type="scientific">Baekduia soli</name>
    <dbReference type="NCBI Taxonomy" id="496014"/>
    <lineage>
        <taxon>Bacteria</taxon>
        <taxon>Bacillati</taxon>
        <taxon>Actinomycetota</taxon>
        <taxon>Thermoleophilia</taxon>
        <taxon>Solirubrobacterales</taxon>
        <taxon>Baekduiaceae</taxon>
        <taxon>Baekduia</taxon>
    </lineage>
</organism>
<dbReference type="InterPro" id="IPR000182">
    <property type="entry name" value="GNAT_dom"/>
</dbReference>
<dbReference type="EMBL" id="CP042430">
    <property type="protein sequence ID" value="QEC50674.1"/>
    <property type="molecule type" value="Genomic_DNA"/>
</dbReference>
<dbReference type="Proteomes" id="UP000321805">
    <property type="component" value="Chromosome"/>
</dbReference>
<dbReference type="PROSITE" id="PS51186">
    <property type="entry name" value="GNAT"/>
    <property type="match status" value="1"/>
</dbReference>
<sequence length="163" mass="17681">MTIRDAQPADAEAVAAIYNEGIAEREATFETRLRDADDVREWLRGLYPVLVAELDGEIVGFARIGPYSEREVYAGIGEHGVYVTRAARRHGVGLALLEALAGAAQGIGLHKLTSRIFTTNTGSIALHQAAGFTVVGTQRRHGLLEGRWRDCVLVERLIGDAAE</sequence>
<dbReference type="AlphaFoldDB" id="A0A5B8UCI6"/>
<dbReference type="SUPFAM" id="SSF55729">
    <property type="entry name" value="Acyl-CoA N-acyltransferases (Nat)"/>
    <property type="match status" value="1"/>
</dbReference>
<gene>
    <name evidence="4" type="ORF">FSW04_06770</name>
</gene>
<accession>A0A5B8UCI6</accession>
<evidence type="ECO:0000313" key="4">
    <source>
        <dbReference type="EMBL" id="QEC50674.1"/>
    </source>
</evidence>
<reference evidence="4 5" key="1">
    <citation type="journal article" date="2018" name="J. Microbiol.">
        <title>Baekduia soli gen. nov., sp. nov., a novel bacterium isolated from the soil of Baekdu Mountain and proposal of a novel family name, Baekduiaceae fam. nov.</title>
        <authorList>
            <person name="An D.S."/>
            <person name="Siddiqi M.Z."/>
            <person name="Kim K.H."/>
            <person name="Yu H.S."/>
            <person name="Im W.T."/>
        </authorList>
    </citation>
    <scope>NUCLEOTIDE SEQUENCE [LARGE SCALE GENOMIC DNA]</scope>
    <source>
        <strain evidence="4 5">BR7-21</strain>
    </source>
</reference>
<dbReference type="Gene3D" id="3.40.630.30">
    <property type="match status" value="1"/>
</dbReference>
<dbReference type="InterPro" id="IPR016181">
    <property type="entry name" value="Acyl_CoA_acyltransferase"/>
</dbReference>
<dbReference type="CDD" id="cd04301">
    <property type="entry name" value="NAT_SF"/>
    <property type="match status" value="1"/>
</dbReference>
<keyword evidence="2" id="KW-0012">Acyltransferase</keyword>
<dbReference type="KEGG" id="bsol:FSW04_06770"/>
<proteinExistence type="predicted"/>
<evidence type="ECO:0000259" key="3">
    <source>
        <dbReference type="PROSITE" id="PS51186"/>
    </source>
</evidence>